<name>A0A4Q8AB86_9MICC</name>
<evidence type="ECO:0000313" key="2">
    <source>
        <dbReference type="EMBL" id="RZU61284.1"/>
    </source>
</evidence>
<comment type="caution">
    <text evidence="2">The sequence shown here is derived from an EMBL/GenBank/DDBJ whole genome shotgun (WGS) entry which is preliminary data.</text>
</comment>
<organism evidence="2 3">
    <name type="scientific">Zhihengliuella halotolerans</name>
    <dbReference type="NCBI Taxonomy" id="370736"/>
    <lineage>
        <taxon>Bacteria</taxon>
        <taxon>Bacillati</taxon>
        <taxon>Actinomycetota</taxon>
        <taxon>Actinomycetes</taxon>
        <taxon>Micrococcales</taxon>
        <taxon>Micrococcaceae</taxon>
        <taxon>Zhihengliuella</taxon>
    </lineage>
</organism>
<proteinExistence type="predicted"/>
<dbReference type="Proteomes" id="UP000292685">
    <property type="component" value="Unassembled WGS sequence"/>
</dbReference>
<feature type="region of interest" description="Disordered" evidence="1">
    <location>
        <begin position="31"/>
        <end position="53"/>
    </location>
</feature>
<feature type="compositionally biased region" description="Basic and acidic residues" evidence="1">
    <location>
        <begin position="42"/>
        <end position="53"/>
    </location>
</feature>
<reference evidence="2 3" key="1">
    <citation type="submission" date="2019-02" db="EMBL/GenBank/DDBJ databases">
        <title>Sequencing the genomes of 1000 actinobacteria strains.</title>
        <authorList>
            <person name="Klenk H.-P."/>
        </authorList>
    </citation>
    <scope>NUCLEOTIDE SEQUENCE [LARGE SCALE GENOMIC DNA]</scope>
    <source>
        <strain evidence="2 3">DSM 17364</strain>
    </source>
</reference>
<accession>A0A4Q8AB86</accession>
<protein>
    <submittedName>
        <fullName evidence="2">Uncharacterized protein</fullName>
    </submittedName>
</protein>
<keyword evidence="3" id="KW-1185">Reference proteome</keyword>
<evidence type="ECO:0000313" key="3">
    <source>
        <dbReference type="Proteomes" id="UP000292685"/>
    </source>
</evidence>
<sequence length="53" mass="5611">MTFLWVAMPALLAAAASAGLVANLFVPSQTLPRPKPPSRVADQTELHRVGKPS</sequence>
<dbReference type="AlphaFoldDB" id="A0A4Q8AB86"/>
<dbReference type="EMBL" id="SHLA01000001">
    <property type="protein sequence ID" value="RZU61284.1"/>
    <property type="molecule type" value="Genomic_DNA"/>
</dbReference>
<gene>
    <name evidence="2" type="ORF">EV380_0849</name>
</gene>
<evidence type="ECO:0000256" key="1">
    <source>
        <dbReference type="SAM" id="MobiDB-lite"/>
    </source>
</evidence>